<evidence type="ECO:0000256" key="1">
    <source>
        <dbReference type="ARBA" id="ARBA00001936"/>
    </source>
</evidence>
<dbReference type="PROSITE" id="PS00125">
    <property type="entry name" value="SER_THR_PHOSPHATASE"/>
    <property type="match status" value="1"/>
</dbReference>
<organism evidence="11">
    <name type="scientific">Harvfovirus sp</name>
    <dbReference type="NCBI Taxonomy" id="2487768"/>
    <lineage>
        <taxon>Viruses</taxon>
        <taxon>Varidnaviria</taxon>
        <taxon>Bamfordvirae</taxon>
        <taxon>Nucleocytoviricota</taxon>
        <taxon>Megaviricetes</taxon>
        <taxon>Imitervirales</taxon>
        <taxon>Mimiviridae</taxon>
        <taxon>Klosneuvirinae</taxon>
    </lineage>
</organism>
<comment type="cofactor">
    <cofactor evidence="1">
        <name>Mn(2+)</name>
        <dbReference type="ChEBI" id="CHEBI:29035"/>
    </cofactor>
</comment>
<feature type="compositionally biased region" description="Basic and acidic residues" evidence="9">
    <location>
        <begin position="13"/>
        <end position="41"/>
    </location>
</feature>
<feature type="region of interest" description="Disordered" evidence="9">
    <location>
        <begin position="1"/>
        <end position="41"/>
    </location>
</feature>
<dbReference type="InterPro" id="IPR050341">
    <property type="entry name" value="PP1_catalytic_subunit"/>
</dbReference>
<evidence type="ECO:0000256" key="5">
    <source>
        <dbReference type="ARBA" id="ARBA00023211"/>
    </source>
</evidence>
<comment type="similarity">
    <text evidence="8">Belongs to the PPP phosphatase family.</text>
</comment>
<dbReference type="GO" id="GO:0004722">
    <property type="term" value="F:protein serine/threonine phosphatase activity"/>
    <property type="evidence" value="ECO:0007669"/>
    <property type="project" value="UniProtKB-EC"/>
</dbReference>
<keyword evidence="4" id="KW-0904">Protein phosphatase</keyword>
<dbReference type="PANTHER" id="PTHR11668">
    <property type="entry name" value="SERINE/THREONINE PROTEIN PHOSPHATASE"/>
    <property type="match status" value="1"/>
</dbReference>
<keyword evidence="3 8" id="KW-0378">Hydrolase</keyword>
<dbReference type="GO" id="GO:0046872">
    <property type="term" value="F:metal ion binding"/>
    <property type="evidence" value="ECO:0007669"/>
    <property type="project" value="UniProtKB-KW"/>
</dbReference>
<feature type="compositionally biased region" description="Low complexity" evidence="9">
    <location>
        <begin position="1"/>
        <end position="12"/>
    </location>
</feature>
<reference evidence="11" key="1">
    <citation type="submission" date="2018-10" db="EMBL/GenBank/DDBJ databases">
        <title>Hidden diversity of soil giant viruses.</title>
        <authorList>
            <person name="Schulz F."/>
            <person name="Alteio L."/>
            <person name="Goudeau D."/>
            <person name="Ryan E.M."/>
            <person name="Malmstrom R.R."/>
            <person name="Blanchard J."/>
            <person name="Woyke T."/>
        </authorList>
    </citation>
    <scope>NUCLEOTIDE SEQUENCE</scope>
    <source>
        <strain evidence="11">HAV1</strain>
    </source>
</reference>
<evidence type="ECO:0000313" key="11">
    <source>
        <dbReference type="EMBL" id="AYV81887.1"/>
    </source>
</evidence>
<evidence type="ECO:0000256" key="4">
    <source>
        <dbReference type="ARBA" id="ARBA00022912"/>
    </source>
</evidence>
<dbReference type="PANTHER" id="PTHR11668:SF300">
    <property type="entry name" value="SERINE_THREONINE-PROTEIN PHOSPHATASE"/>
    <property type="match status" value="1"/>
</dbReference>
<name>A0A3G5A3U6_9VIRU</name>
<comment type="catalytic activity">
    <reaction evidence="7 8">
        <text>O-phospho-L-threonyl-[protein] + H2O = L-threonyl-[protein] + phosphate</text>
        <dbReference type="Rhea" id="RHEA:47004"/>
        <dbReference type="Rhea" id="RHEA-COMP:11060"/>
        <dbReference type="Rhea" id="RHEA-COMP:11605"/>
        <dbReference type="ChEBI" id="CHEBI:15377"/>
        <dbReference type="ChEBI" id="CHEBI:30013"/>
        <dbReference type="ChEBI" id="CHEBI:43474"/>
        <dbReference type="ChEBI" id="CHEBI:61977"/>
        <dbReference type="EC" id="3.1.3.16"/>
    </reaction>
</comment>
<dbReference type="SUPFAM" id="SSF56300">
    <property type="entry name" value="Metallo-dependent phosphatases"/>
    <property type="match status" value="1"/>
</dbReference>
<protein>
    <recommendedName>
        <fullName evidence="8">Serine/threonine-protein phosphatase</fullName>
        <ecNumber evidence="8">3.1.3.16</ecNumber>
    </recommendedName>
</protein>
<dbReference type="EMBL" id="MK072315">
    <property type="protein sequence ID" value="AYV81887.1"/>
    <property type="molecule type" value="Genomic_DNA"/>
</dbReference>
<dbReference type="Pfam" id="PF00149">
    <property type="entry name" value="Metallophos"/>
    <property type="match status" value="1"/>
</dbReference>
<dbReference type="InterPro" id="IPR029052">
    <property type="entry name" value="Metallo-depent_PP-like"/>
</dbReference>
<evidence type="ECO:0000256" key="3">
    <source>
        <dbReference type="ARBA" id="ARBA00022801"/>
    </source>
</evidence>
<evidence type="ECO:0000259" key="10">
    <source>
        <dbReference type="PROSITE" id="PS00125"/>
    </source>
</evidence>
<keyword evidence="5" id="KW-0464">Manganese</keyword>
<sequence length="652" mass="73861">AAAVATAATAASAERDKLQREAAEKKKKDEAEAAENKKRDDAVAAAAVAAVAERDRLQRQAAAPAAAPAVAPAAAAPLLFSPTIELYEYKIKDYTKDQSHSFKEGFKSSQDKCGVISVGATDVKPTEPDTNLSSCDVIESNALEDWEKILNDRLKKEPASSSPVLGAYFFPTLKKIYEEYKTLQSRSTIPTLKTKPIWQFDDSNYNDLILKLGGLELRYDRFFKPVDKANILENSYIQKVVINSTEKMIIVGDIHGGLHTFLRLMFRFHILGVLNIKTLKITPGYRLIFLGDVIDRGNYSLEILLIIFNLLFYNNDNYLNPNVIYIRGNHETLDMNSLDGLKDEINARLDPRRAKILFDKINEMYNYIPCAVVLRVKHHNAIRKNYWLCHGGFDPSFLEDNNKLIRDLSRNPLQAGYIILDATLDVSDYSMKMNIMWSDFIDYDTADVENSPRGAGKKYNRFHVHKFLTTNKIDFIIRGHQDNYDNNYLFGTTRIADGNPMPGIGINTKELVIKREDNLPLVFYNKKKVRVGSEERSVGPIASLIADSSVYNEGIWGGPGTFFYGLLDMGDDVKRSKPLNVFPVLTLSTNTDLLRRLRADSFALLRFDKEAKDVSENPLHASNYLEMMGGGSYWKKYQKYKGKYLKYKKIDH</sequence>
<dbReference type="EC" id="3.1.3.16" evidence="8"/>
<dbReference type="CDD" id="cd00144">
    <property type="entry name" value="MPP_PPP_family"/>
    <property type="match status" value="1"/>
</dbReference>
<feature type="domain" description="Serine/threonine specific protein phosphatases" evidence="10">
    <location>
        <begin position="326"/>
        <end position="331"/>
    </location>
</feature>
<dbReference type="InterPro" id="IPR004843">
    <property type="entry name" value="Calcineurin-like_PHP"/>
</dbReference>
<evidence type="ECO:0000256" key="2">
    <source>
        <dbReference type="ARBA" id="ARBA00022723"/>
    </source>
</evidence>
<dbReference type="PRINTS" id="PR00114">
    <property type="entry name" value="STPHPHTASE"/>
</dbReference>
<dbReference type="InterPro" id="IPR006186">
    <property type="entry name" value="Ser/Thr-sp_prot-phosphatase"/>
</dbReference>
<keyword evidence="2" id="KW-0479">Metal-binding</keyword>
<evidence type="ECO:0000256" key="7">
    <source>
        <dbReference type="ARBA" id="ARBA00048336"/>
    </source>
</evidence>
<dbReference type="SMART" id="SM00156">
    <property type="entry name" value="PP2Ac"/>
    <property type="match status" value="1"/>
</dbReference>
<feature type="non-terminal residue" evidence="11">
    <location>
        <position position="1"/>
    </location>
</feature>
<gene>
    <name evidence="11" type="ORF">Harvfovirus73_5</name>
</gene>
<evidence type="ECO:0000256" key="6">
    <source>
        <dbReference type="ARBA" id="ARBA00047761"/>
    </source>
</evidence>
<dbReference type="Gene3D" id="3.60.21.10">
    <property type="match status" value="1"/>
</dbReference>
<evidence type="ECO:0000256" key="8">
    <source>
        <dbReference type="RuleBase" id="RU004273"/>
    </source>
</evidence>
<comment type="catalytic activity">
    <reaction evidence="6">
        <text>O-phospho-L-seryl-[protein] + H2O = L-seryl-[protein] + phosphate</text>
        <dbReference type="Rhea" id="RHEA:20629"/>
        <dbReference type="Rhea" id="RHEA-COMP:9863"/>
        <dbReference type="Rhea" id="RHEA-COMP:11604"/>
        <dbReference type="ChEBI" id="CHEBI:15377"/>
        <dbReference type="ChEBI" id="CHEBI:29999"/>
        <dbReference type="ChEBI" id="CHEBI:43474"/>
        <dbReference type="ChEBI" id="CHEBI:83421"/>
        <dbReference type="EC" id="3.1.3.16"/>
    </reaction>
</comment>
<accession>A0A3G5A3U6</accession>
<evidence type="ECO:0000256" key="9">
    <source>
        <dbReference type="SAM" id="MobiDB-lite"/>
    </source>
</evidence>
<proteinExistence type="inferred from homology"/>